<dbReference type="Pfam" id="PF18765">
    <property type="entry name" value="Polbeta"/>
    <property type="match status" value="1"/>
</dbReference>
<evidence type="ECO:0000259" key="1">
    <source>
        <dbReference type="Pfam" id="PF18765"/>
    </source>
</evidence>
<dbReference type="SUPFAM" id="SSF81301">
    <property type="entry name" value="Nucleotidyltransferase"/>
    <property type="match status" value="1"/>
</dbReference>
<comment type="caution">
    <text evidence="2">The sequence shown here is derived from an EMBL/GenBank/DDBJ whole genome shotgun (WGS) entry which is preliminary data.</text>
</comment>
<organism evidence="2 3">
    <name type="scientific">Candidatus Roizmanbacteria bacterium CG10_big_fil_rev_8_21_14_0_10_39_12</name>
    <dbReference type="NCBI Taxonomy" id="1974852"/>
    <lineage>
        <taxon>Bacteria</taxon>
        <taxon>Candidatus Roizmaniibacteriota</taxon>
    </lineage>
</organism>
<dbReference type="InterPro" id="IPR041633">
    <property type="entry name" value="Polbeta"/>
</dbReference>
<dbReference type="AlphaFoldDB" id="A0A2M8KQM1"/>
<gene>
    <name evidence="2" type="ORF">COU87_00525</name>
</gene>
<accession>A0A2M8KQM1</accession>
<dbReference type="Proteomes" id="UP000230222">
    <property type="component" value="Unassembled WGS sequence"/>
</dbReference>
<proteinExistence type="predicted"/>
<dbReference type="InterPro" id="IPR043519">
    <property type="entry name" value="NT_sf"/>
</dbReference>
<reference evidence="3" key="1">
    <citation type="submission" date="2017-09" db="EMBL/GenBank/DDBJ databases">
        <title>Depth-based differentiation of microbial function through sediment-hosted aquifers and enrichment of novel symbionts in the deep terrestrial subsurface.</title>
        <authorList>
            <person name="Probst A.J."/>
            <person name="Ladd B."/>
            <person name="Jarett J.K."/>
            <person name="Geller-Mcgrath D.E."/>
            <person name="Sieber C.M.K."/>
            <person name="Emerson J.B."/>
            <person name="Anantharaman K."/>
            <person name="Thomas B.C."/>
            <person name="Malmstrom R."/>
            <person name="Stieglmeier M."/>
            <person name="Klingl A."/>
            <person name="Woyke T."/>
            <person name="Ryan C.M."/>
            <person name="Banfield J.F."/>
        </authorList>
    </citation>
    <scope>NUCLEOTIDE SEQUENCE [LARGE SCALE GENOMIC DNA]</scope>
</reference>
<protein>
    <recommendedName>
        <fullName evidence="1">Polymerase beta nucleotidyltransferase domain-containing protein</fullName>
    </recommendedName>
</protein>
<name>A0A2M8KQM1_9BACT</name>
<evidence type="ECO:0000313" key="3">
    <source>
        <dbReference type="Proteomes" id="UP000230222"/>
    </source>
</evidence>
<dbReference type="Gene3D" id="3.30.460.10">
    <property type="entry name" value="Beta Polymerase, domain 2"/>
    <property type="match status" value="1"/>
</dbReference>
<evidence type="ECO:0000313" key="2">
    <source>
        <dbReference type="EMBL" id="PJE62215.1"/>
    </source>
</evidence>
<dbReference type="EMBL" id="PFEC01000008">
    <property type="protein sequence ID" value="PJE62215.1"/>
    <property type="molecule type" value="Genomic_DNA"/>
</dbReference>
<sequence>MDSKTIQKQIDEFIFRVNKEMKIDKIVLYGSALQKNATPHDIDLIVVGNFPQEDTESFLYDLYTDIPRSIDFHVYGIHAKDKSVSPFLSQALSEGRVIYSSSGSVSV</sequence>
<feature type="domain" description="Polymerase beta nucleotidyltransferase" evidence="1">
    <location>
        <begin position="18"/>
        <end position="102"/>
    </location>
</feature>